<dbReference type="SUPFAM" id="SSF51905">
    <property type="entry name" value="FAD/NAD(P)-binding domain"/>
    <property type="match status" value="1"/>
</dbReference>
<sequence>MDLRSHSPYWLLKSGLPQTYPSLPGNSRVDIAVMGAGISGALTAWYLAEAGFKVIVLDKRHAGTGSTAASTALLQYEIDTPLVKLAARMGEAAAVRAYKLTAEAISKLEWISTRVGKQSTFTNRPSLQYASRQSHVKDLREEFRLRRAHGFPVYWWDAEKLSSKMGFLAPAGLYSTIGAELDAYLLTHQLLKKSQHKGARIYDNTTVTHIHHDKKGVTLHTDLGFTVKAKELVIACGYESQRYIPFKVEQIHSTYAMVSEPMPGWQSWYRRCLIWETATPYLYLRSTDDKRILVGGLDDDFYQPDKRDARISDKTRRLVAAFHRKFPEIPFRPDFQWAGAFASTKDGLPYIGAIRQRPHTHFALGFGGNGITFSVLAAEIIRDTILGKPRIDNNIFSFNR</sequence>
<gene>
    <name evidence="2" type="ORF">FPE01S_01_14420</name>
</gene>
<accession>A0A0E9MXK1</accession>
<keyword evidence="3" id="KW-1185">Reference proteome</keyword>
<dbReference type="RefSeq" id="WP_046368122.1">
    <property type="nucleotide sequence ID" value="NZ_BBWV01000001.1"/>
</dbReference>
<name>A0A0E9MXK1_9BACT</name>
<comment type="caution">
    <text evidence="2">The sequence shown here is derived from an EMBL/GenBank/DDBJ whole genome shotgun (WGS) entry which is preliminary data.</text>
</comment>
<dbReference type="PANTHER" id="PTHR13847">
    <property type="entry name" value="SARCOSINE DEHYDROGENASE-RELATED"/>
    <property type="match status" value="1"/>
</dbReference>
<proteinExistence type="predicted"/>
<dbReference type="OrthoDB" id="571248at2"/>
<dbReference type="PANTHER" id="PTHR13847:SF201">
    <property type="entry name" value="PUTATIBE OXIDOREDUCTASE"/>
    <property type="match status" value="1"/>
</dbReference>
<dbReference type="AlphaFoldDB" id="A0A0E9MXK1"/>
<evidence type="ECO:0000313" key="3">
    <source>
        <dbReference type="Proteomes" id="UP000033121"/>
    </source>
</evidence>
<dbReference type="InterPro" id="IPR006076">
    <property type="entry name" value="FAD-dep_OxRdtase"/>
</dbReference>
<evidence type="ECO:0000313" key="2">
    <source>
        <dbReference type="EMBL" id="GAO42427.1"/>
    </source>
</evidence>
<evidence type="ECO:0000259" key="1">
    <source>
        <dbReference type="Pfam" id="PF01266"/>
    </source>
</evidence>
<dbReference type="EMBL" id="BBWV01000001">
    <property type="protein sequence ID" value="GAO42427.1"/>
    <property type="molecule type" value="Genomic_DNA"/>
</dbReference>
<dbReference type="GO" id="GO:0005737">
    <property type="term" value="C:cytoplasm"/>
    <property type="evidence" value="ECO:0007669"/>
    <property type="project" value="TreeGrafter"/>
</dbReference>
<dbReference type="Proteomes" id="UP000033121">
    <property type="component" value="Unassembled WGS sequence"/>
</dbReference>
<reference evidence="2 3" key="1">
    <citation type="submission" date="2015-04" db="EMBL/GenBank/DDBJ databases">
        <title>Whole genome shotgun sequence of Flavihumibacter petaseus NBRC 106054.</title>
        <authorList>
            <person name="Miyazawa S."/>
            <person name="Hosoyama A."/>
            <person name="Hashimoto M."/>
            <person name="Noguchi M."/>
            <person name="Tsuchikane K."/>
            <person name="Ohji S."/>
            <person name="Yamazoe A."/>
            <person name="Ichikawa N."/>
            <person name="Kimura A."/>
            <person name="Fujita N."/>
        </authorList>
    </citation>
    <scope>NUCLEOTIDE SEQUENCE [LARGE SCALE GENOMIC DNA]</scope>
    <source>
        <strain evidence="2 3">NBRC 106054</strain>
    </source>
</reference>
<protein>
    <submittedName>
        <fullName evidence="2">Putative oxidoreductase</fullName>
    </submittedName>
</protein>
<dbReference type="InterPro" id="IPR036188">
    <property type="entry name" value="FAD/NAD-bd_sf"/>
</dbReference>
<dbReference type="Pfam" id="PF01266">
    <property type="entry name" value="DAO"/>
    <property type="match status" value="1"/>
</dbReference>
<organism evidence="2 3">
    <name type="scientific">Flavihumibacter petaseus NBRC 106054</name>
    <dbReference type="NCBI Taxonomy" id="1220578"/>
    <lineage>
        <taxon>Bacteria</taxon>
        <taxon>Pseudomonadati</taxon>
        <taxon>Bacteroidota</taxon>
        <taxon>Chitinophagia</taxon>
        <taxon>Chitinophagales</taxon>
        <taxon>Chitinophagaceae</taxon>
        <taxon>Flavihumibacter</taxon>
    </lineage>
</organism>
<dbReference type="Gene3D" id="3.30.9.10">
    <property type="entry name" value="D-Amino Acid Oxidase, subunit A, domain 2"/>
    <property type="match status" value="1"/>
</dbReference>
<dbReference type="STRING" id="1220578.FPE01S_01_14420"/>
<feature type="domain" description="FAD dependent oxidoreductase" evidence="1">
    <location>
        <begin position="30"/>
        <end position="383"/>
    </location>
</feature>
<dbReference type="Gene3D" id="3.50.50.60">
    <property type="entry name" value="FAD/NAD(P)-binding domain"/>
    <property type="match status" value="1"/>
</dbReference>